<dbReference type="STRING" id="1428628.WN71_006585"/>
<dbReference type="SMART" id="SM00530">
    <property type="entry name" value="HTH_XRE"/>
    <property type="match status" value="1"/>
</dbReference>
<dbReference type="Gene3D" id="1.10.260.40">
    <property type="entry name" value="lambda repressor-like DNA-binding domains"/>
    <property type="match status" value="1"/>
</dbReference>
<feature type="region of interest" description="Disordered" evidence="1">
    <location>
        <begin position="1"/>
        <end position="20"/>
    </location>
</feature>
<dbReference type="InterPro" id="IPR010982">
    <property type="entry name" value="Lambda_DNA-bd_dom_sf"/>
</dbReference>
<evidence type="ECO:0000256" key="1">
    <source>
        <dbReference type="SAM" id="MobiDB-lite"/>
    </source>
</evidence>
<dbReference type="InterPro" id="IPR001387">
    <property type="entry name" value="Cro/C1-type_HTH"/>
</dbReference>
<evidence type="ECO:0000259" key="2">
    <source>
        <dbReference type="PROSITE" id="PS50943"/>
    </source>
</evidence>
<dbReference type="PROSITE" id="PS50943">
    <property type="entry name" value="HTH_CROC1"/>
    <property type="match status" value="1"/>
</dbReference>
<evidence type="ECO:0000313" key="3">
    <source>
        <dbReference type="EMBL" id="OIJ68692.1"/>
    </source>
</evidence>
<dbReference type="InterPro" id="IPR024747">
    <property type="entry name" value="Pyridox_Oxase-rel"/>
</dbReference>
<gene>
    <name evidence="3" type="ORF">WN71_006585</name>
</gene>
<evidence type="ECO:0000313" key="4">
    <source>
        <dbReference type="Proteomes" id="UP000034196"/>
    </source>
</evidence>
<protein>
    <submittedName>
        <fullName evidence="3">DNA-binding protein</fullName>
    </submittedName>
</protein>
<dbReference type="SUPFAM" id="SSF50475">
    <property type="entry name" value="FMN-binding split barrel"/>
    <property type="match status" value="1"/>
</dbReference>
<comment type="caution">
    <text evidence="3">The sequence shown here is derived from an EMBL/GenBank/DDBJ whole genome shotgun (WGS) entry which is preliminary data.</text>
</comment>
<dbReference type="Pfam" id="PF12900">
    <property type="entry name" value="Pyridox_ox_2"/>
    <property type="match status" value="1"/>
</dbReference>
<organism evidence="3 4">
    <name type="scientific">Streptomyces mangrovisoli</name>
    <dbReference type="NCBI Taxonomy" id="1428628"/>
    <lineage>
        <taxon>Bacteria</taxon>
        <taxon>Bacillati</taxon>
        <taxon>Actinomycetota</taxon>
        <taxon>Actinomycetes</taxon>
        <taxon>Kitasatosporales</taxon>
        <taxon>Streptomycetaceae</taxon>
        <taxon>Streptomyces</taxon>
    </lineage>
</organism>
<feature type="domain" description="HTH cro/C1-type" evidence="2">
    <location>
        <begin position="28"/>
        <end position="83"/>
    </location>
</feature>
<dbReference type="InterPro" id="IPR012349">
    <property type="entry name" value="Split_barrel_FMN-bd"/>
</dbReference>
<dbReference type="OrthoDB" id="7062584at2"/>
<proteinExistence type="predicted"/>
<dbReference type="EMBL" id="LAVA02000014">
    <property type="protein sequence ID" value="OIJ68692.1"/>
    <property type="molecule type" value="Genomic_DNA"/>
</dbReference>
<name>A0A1J4P4J8_9ACTN</name>
<reference evidence="3" key="1">
    <citation type="submission" date="2016-10" db="EMBL/GenBank/DDBJ databases">
        <title>Genome sequence of Streptomyces mangrovisoli MUSC 149.</title>
        <authorList>
            <person name="Lee L.-H."/>
            <person name="Ser H.-L."/>
        </authorList>
    </citation>
    <scope>NUCLEOTIDE SEQUENCE [LARGE SCALE GENOMIC DNA]</scope>
    <source>
        <strain evidence="3">MUSC 149</strain>
    </source>
</reference>
<dbReference type="SUPFAM" id="SSF47413">
    <property type="entry name" value="lambda repressor-like DNA-binding domains"/>
    <property type="match status" value="1"/>
</dbReference>
<keyword evidence="3" id="KW-0238">DNA-binding</keyword>
<dbReference type="GO" id="GO:0003677">
    <property type="term" value="F:DNA binding"/>
    <property type="evidence" value="ECO:0007669"/>
    <property type="project" value="UniProtKB-KW"/>
</dbReference>
<sequence>MTARSVPAAPAAPDARTGTLAGDLGRRIAGRRARLGLTRQETAARAAMAPGYLRYLEESPGAAPGRGTLLRLAGALGTSCAELAGGVAERPPGRQRAAREPEFGELTEERCRALLGTHGVGRVAVTTPEGPLVVPVNYGVVDGAVVYRTAPGTVPARAAGHRVAFEVDRVDDTLGASWSVLVRGTARAVAAAEVVRRPTGRPYPEPWAGGRRRLWIRIEPSSVTGRRITTEPVAGPPGDGR</sequence>
<dbReference type="AlphaFoldDB" id="A0A1J4P4J8"/>
<dbReference type="Gene3D" id="2.30.110.10">
    <property type="entry name" value="Electron Transport, Fmn-binding Protein, Chain A"/>
    <property type="match status" value="1"/>
</dbReference>
<dbReference type="RefSeq" id="WP_046585487.1">
    <property type="nucleotide sequence ID" value="NZ_LAVA02000014.1"/>
</dbReference>
<keyword evidence="4" id="KW-1185">Reference proteome</keyword>
<dbReference type="Proteomes" id="UP000034196">
    <property type="component" value="Unassembled WGS sequence"/>
</dbReference>
<accession>A0A1J4P4J8</accession>